<comment type="similarity">
    <text evidence="2">Belongs to the CDP-alcohol phosphatidyltransferase class-I family.</text>
</comment>
<accession>A0A4S4LC33</accession>
<feature type="transmembrane region" description="Helical" evidence="4">
    <location>
        <begin position="208"/>
        <end position="232"/>
    </location>
</feature>
<keyword evidence="6" id="KW-1185">Reference proteome</keyword>
<feature type="transmembrane region" description="Helical" evidence="4">
    <location>
        <begin position="177"/>
        <end position="196"/>
    </location>
</feature>
<dbReference type="EMBL" id="SGPK01000071">
    <property type="protein sequence ID" value="THH09219.1"/>
    <property type="molecule type" value="Genomic_DNA"/>
</dbReference>
<dbReference type="AlphaFoldDB" id="A0A4S4LC33"/>
<organism evidence="5 6">
    <name type="scientific">Phellinidium pouzarii</name>
    <dbReference type="NCBI Taxonomy" id="167371"/>
    <lineage>
        <taxon>Eukaryota</taxon>
        <taxon>Fungi</taxon>
        <taxon>Dikarya</taxon>
        <taxon>Basidiomycota</taxon>
        <taxon>Agaricomycotina</taxon>
        <taxon>Agaricomycetes</taxon>
        <taxon>Hymenochaetales</taxon>
        <taxon>Hymenochaetaceae</taxon>
        <taxon>Phellinidium</taxon>
    </lineage>
</organism>
<protein>
    <submittedName>
        <fullName evidence="5">Uncharacterized protein</fullName>
    </submittedName>
</protein>
<feature type="transmembrane region" description="Helical" evidence="4">
    <location>
        <begin position="137"/>
        <end position="156"/>
    </location>
</feature>
<dbReference type="GO" id="GO:0016020">
    <property type="term" value="C:membrane"/>
    <property type="evidence" value="ECO:0007669"/>
    <property type="project" value="UniProtKB-SubCell"/>
</dbReference>
<comment type="caution">
    <text evidence="5">The sequence shown here is derived from an EMBL/GenBank/DDBJ whole genome shotgun (WGS) entry which is preliminary data.</text>
</comment>
<name>A0A4S4LC33_9AGAM</name>
<dbReference type="PANTHER" id="PTHR10414">
    <property type="entry name" value="ETHANOLAMINEPHOSPHOTRANSFERASE"/>
    <property type="match status" value="1"/>
</dbReference>
<feature type="transmembrane region" description="Helical" evidence="4">
    <location>
        <begin position="59"/>
        <end position="76"/>
    </location>
</feature>
<dbReference type="InterPro" id="IPR014472">
    <property type="entry name" value="CHOPT"/>
</dbReference>
<evidence type="ECO:0000256" key="4">
    <source>
        <dbReference type="SAM" id="Phobius"/>
    </source>
</evidence>
<reference evidence="5 6" key="1">
    <citation type="submission" date="2019-02" db="EMBL/GenBank/DDBJ databases">
        <title>Genome sequencing of the rare red list fungi Phellinidium pouzarii.</title>
        <authorList>
            <person name="Buettner E."/>
            <person name="Kellner H."/>
        </authorList>
    </citation>
    <scope>NUCLEOTIDE SEQUENCE [LARGE SCALE GENOMIC DNA]</scope>
    <source>
        <strain evidence="5 6">DSM 108285</strain>
    </source>
</reference>
<dbReference type="OrthoDB" id="196717at2759"/>
<comment type="subcellular location">
    <subcellularLocation>
        <location evidence="1">Membrane</location>
    </subcellularLocation>
</comment>
<evidence type="ECO:0000313" key="5">
    <source>
        <dbReference type="EMBL" id="THH09219.1"/>
    </source>
</evidence>
<feature type="transmembrane region" description="Helical" evidence="4">
    <location>
        <begin position="244"/>
        <end position="265"/>
    </location>
</feature>
<dbReference type="PANTHER" id="PTHR10414:SF77">
    <property type="entry name" value="CDP-ALCOHOL PHOSPHATIDYLTRANSFERASE FAMILY PROTEIN"/>
    <property type="match status" value="1"/>
</dbReference>
<feature type="transmembrane region" description="Helical" evidence="4">
    <location>
        <begin position="97"/>
        <end position="117"/>
    </location>
</feature>
<dbReference type="GO" id="GO:0008610">
    <property type="term" value="P:lipid biosynthetic process"/>
    <property type="evidence" value="ECO:0007669"/>
    <property type="project" value="UniProtKB-ARBA"/>
</dbReference>
<evidence type="ECO:0000256" key="2">
    <source>
        <dbReference type="ARBA" id="ARBA00010441"/>
    </source>
</evidence>
<sequence length="289" mass="31879">MADRREELELRPLLVASLSIGPSAKGVSLVLVGCAAMWFSTWEEYHTGTLYLGYFNGPTEGVLIACAIHVVSAAFGPQIWLHQVKSFGILRWMTPEFHLYDVVVCAAFLSLFFIHFPECIANVYKSRRAAGQPFLPILAQHFPFLLFVGLACSWVLSPSSHVLAHGLSYDAHRGRTIGGLIEFTLLVMFAFGKLGPRVILARLTRGSFPWLNFGTFAPLSVGAVYVNLGMVIDGFHPSAQTERLLLHTAVLASGFAFLHWSHFLIEGFTNTLGINCFTIKAKPSIEHKA</sequence>
<keyword evidence="3 4" id="KW-0472">Membrane</keyword>
<evidence type="ECO:0000313" key="6">
    <source>
        <dbReference type="Proteomes" id="UP000308199"/>
    </source>
</evidence>
<feature type="transmembrane region" description="Helical" evidence="4">
    <location>
        <begin position="12"/>
        <end position="39"/>
    </location>
</feature>
<keyword evidence="4" id="KW-1133">Transmembrane helix</keyword>
<evidence type="ECO:0000256" key="3">
    <source>
        <dbReference type="ARBA" id="ARBA00023136"/>
    </source>
</evidence>
<dbReference type="Proteomes" id="UP000308199">
    <property type="component" value="Unassembled WGS sequence"/>
</dbReference>
<proteinExistence type="inferred from homology"/>
<gene>
    <name evidence="5" type="ORF">EW145_g2177</name>
</gene>
<evidence type="ECO:0000256" key="1">
    <source>
        <dbReference type="ARBA" id="ARBA00004370"/>
    </source>
</evidence>
<keyword evidence="4" id="KW-0812">Transmembrane</keyword>